<dbReference type="NCBIfam" id="TIGR00231">
    <property type="entry name" value="small_GTP"/>
    <property type="match status" value="1"/>
</dbReference>
<dbReference type="Proteomes" id="UP001470230">
    <property type="component" value="Unassembled WGS sequence"/>
</dbReference>
<dbReference type="PRINTS" id="PR00449">
    <property type="entry name" value="RASTRNSFRMNG"/>
</dbReference>
<proteinExistence type="predicted"/>
<feature type="compositionally biased region" description="Acidic residues" evidence="2">
    <location>
        <begin position="292"/>
        <end position="301"/>
    </location>
</feature>
<dbReference type="PROSITE" id="PS51417">
    <property type="entry name" value="ARF"/>
    <property type="match status" value="1"/>
</dbReference>
<evidence type="ECO:0000256" key="2">
    <source>
        <dbReference type="SAM" id="MobiDB-lite"/>
    </source>
</evidence>
<feature type="compositionally biased region" description="Polar residues" evidence="2">
    <location>
        <begin position="305"/>
        <end position="322"/>
    </location>
</feature>
<evidence type="ECO:0000313" key="3">
    <source>
        <dbReference type="EMBL" id="KAK8871137.1"/>
    </source>
</evidence>
<dbReference type="PROSITE" id="PS51419">
    <property type="entry name" value="RAB"/>
    <property type="match status" value="1"/>
</dbReference>
<dbReference type="Pfam" id="PF00071">
    <property type="entry name" value="Ras"/>
    <property type="match status" value="1"/>
</dbReference>
<protein>
    <submittedName>
        <fullName evidence="3">Uncharacterized protein</fullName>
    </submittedName>
</protein>
<dbReference type="EMBL" id="JAPFFF010000014">
    <property type="protein sequence ID" value="KAK8871137.1"/>
    <property type="molecule type" value="Genomic_DNA"/>
</dbReference>
<evidence type="ECO:0000256" key="1">
    <source>
        <dbReference type="ARBA" id="ARBA00022741"/>
    </source>
</evidence>
<keyword evidence="4" id="KW-1185">Reference proteome</keyword>
<dbReference type="InterPro" id="IPR027417">
    <property type="entry name" value="P-loop_NTPase"/>
</dbReference>
<dbReference type="SMART" id="SM00174">
    <property type="entry name" value="RHO"/>
    <property type="match status" value="1"/>
</dbReference>
<dbReference type="Pfam" id="PF08477">
    <property type="entry name" value="Roc"/>
    <property type="match status" value="1"/>
</dbReference>
<feature type="region of interest" description="Disordered" evidence="2">
    <location>
        <begin position="269"/>
        <end position="335"/>
    </location>
</feature>
<gene>
    <name evidence="3" type="ORF">M9Y10_009050</name>
</gene>
<keyword evidence="1" id="KW-0547">Nucleotide-binding</keyword>
<dbReference type="SUPFAM" id="SSF52540">
    <property type="entry name" value="P-loop containing nucleoside triphosphate hydrolases"/>
    <property type="match status" value="1"/>
</dbReference>
<dbReference type="PROSITE" id="PS51421">
    <property type="entry name" value="RAS"/>
    <property type="match status" value="1"/>
</dbReference>
<feature type="compositionally biased region" description="Low complexity" evidence="2">
    <location>
        <begin position="269"/>
        <end position="280"/>
    </location>
</feature>
<dbReference type="PANTHER" id="PTHR47978">
    <property type="match status" value="1"/>
</dbReference>
<reference evidence="3 4" key="1">
    <citation type="submission" date="2024-04" db="EMBL/GenBank/DDBJ databases">
        <title>Tritrichomonas musculus Genome.</title>
        <authorList>
            <person name="Alves-Ferreira E."/>
            <person name="Grigg M."/>
            <person name="Lorenzi H."/>
            <person name="Galac M."/>
        </authorList>
    </citation>
    <scope>NUCLEOTIDE SEQUENCE [LARGE SCALE GENOMIC DNA]</scope>
    <source>
        <strain evidence="3 4">EAF2021</strain>
    </source>
</reference>
<organism evidence="3 4">
    <name type="scientific">Tritrichomonas musculus</name>
    <dbReference type="NCBI Taxonomy" id="1915356"/>
    <lineage>
        <taxon>Eukaryota</taxon>
        <taxon>Metamonada</taxon>
        <taxon>Parabasalia</taxon>
        <taxon>Tritrichomonadida</taxon>
        <taxon>Tritrichomonadidae</taxon>
        <taxon>Tritrichomonas</taxon>
    </lineage>
</organism>
<sequence>MQVQSEACMQCKVVMLGSASTGKTSIIRRQVNNTFDYHVKPTLGAGLSFTIIKVDPNSSFSNLTKLQASPQPFATSSSLADLSTNSTILPNSSLNKNSNKTSSNKIDVKLNIWDTAGQENYRSLARIYYRDSQAAIIVFDVTNKNSFNDVGFWINELRSLQDKCSIFIVGNKIDLSEASSNNDDELKEDENQNKQDVITETKEIENEKGEDHIPHDRQVSYEQGFEFAKRNNAFYFETSAKTGKGVAELFEAVANRFVITKRDPNLLKRSASSTTFSSSSKKNKRSRNSTDDNSDDNDDEIMPYNSGSNKGVINVVDTNNADNSEKNGNRSNCCS</sequence>
<dbReference type="InterPro" id="IPR001806">
    <property type="entry name" value="Small_GTPase"/>
</dbReference>
<accession>A0ABR2IZS1</accession>
<dbReference type="SMART" id="SM00173">
    <property type="entry name" value="RAS"/>
    <property type="match status" value="1"/>
</dbReference>
<name>A0ABR2IZS1_9EUKA</name>
<dbReference type="Gene3D" id="3.40.50.300">
    <property type="entry name" value="P-loop containing nucleotide triphosphate hydrolases"/>
    <property type="match status" value="1"/>
</dbReference>
<dbReference type="InterPro" id="IPR005225">
    <property type="entry name" value="Small_GTP-bd"/>
</dbReference>
<dbReference type="CDD" id="cd00154">
    <property type="entry name" value="Rab"/>
    <property type="match status" value="1"/>
</dbReference>
<evidence type="ECO:0000313" key="4">
    <source>
        <dbReference type="Proteomes" id="UP001470230"/>
    </source>
</evidence>
<dbReference type="PROSITE" id="PS51420">
    <property type="entry name" value="RHO"/>
    <property type="match status" value="1"/>
</dbReference>
<dbReference type="SMART" id="SM00175">
    <property type="entry name" value="RAB"/>
    <property type="match status" value="1"/>
</dbReference>
<comment type="caution">
    <text evidence="3">The sequence shown here is derived from an EMBL/GenBank/DDBJ whole genome shotgun (WGS) entry which is preliminary data.</text>
</comment>